<dbReference type="EMBL" id="AZGE01000043">
    <property type="protein sequence ID" value="KRM14070.1"/>
    <property type="molecule type" value="Genomic_DNA"/>
</dbReference>
<dbReference type="PATRIC" id="fig|1423779.3.peg.1525"/>
<accession>A0A0R1WGR0</accession>
<sequence length="396" mass="42822">MPSLAKELRGTANKRIASLPPAQIRAFDEEISGVPGIVKLTLGEPDFDVPEHVKQAAVKSIQQNDSHYSASRGTLALRQAISRYLKTSRQVDYDPATEAIVTVGATEAITATTFALLNPGDKVIVPTPIYSQYFSSIALTGAQAIIVNTAPDGFLLTADRLRKELAQAGTGVKAVVLNYPNNPTGRSYSATEMAELAQVLADHHLIAIVDEIYSELVYDHQFVSLASQLPDQTVLINGLSKSHAMTGYRLGYLAAPAELVEQISKMHSFMVTAANDTAQAAALEALTNGQEDPAIYRQQYQHRRDHLAGAMRALGFEIAIPDGAFYLFAKIPAQYGDDDVQFARDLAHQARVGVIPGSEFGPGGEGHIRLSYAAADSQIDAVIDRLQTFMTKLNKE</sequence>
<dbReference type="InterPro" id="IPR004838">
    <property type="entry name" value="NHTrfase_class1_PyrdxlP-BS"/>
</dbReference>
<comment type="caution">
    <text evidence="8">The sequence shown here is derived from an EMBL/GenBank/DDBJ whole genome shotgun (WGS) entry which is preliminary data.</text>
</comment>
<dbReference type="GO" id="GO:0008483">
    <property type="term" value="F:transaminase activity"/>
    <property type="evidence" value="ECO:0007669"/>
    <property type="project" value="UniProtKB-KW"/>
</dbReference>
<dbReference type="Gene3D" id="3.40.640.10">
    <property type="entry name" value="Type I PLP-dependent aspartate aminotransferase-like (Major domain)"/>
    <property type="match status" value="1"/>
</dbReference>
<feature type="domain" description="Aminotransferase class I/classII large" evidence="7">
    <location>
        <begin position="37"/>
        <end position="386"/>
    </location>
</feature>
<dbReference type="Pfam" id="PF00155">
    <property type="entry name" value="Aminotran_1_2"/>
    <property type="match status" value="1"/>
</dbReference>
<proteinExistence type="inferred from homology"/>
<dbReference type="InterPro" id="IPR050596">
    <property type="entry name" value="AspAT/PAT-like"/>
</dbReference>
<dbReference type="GO" id="GO:0006520">
    <property type="term" value="P:amino acid metabolic process"/>
    <property type="evidence" value="ECO:0007669"/>
    <property type="project" value="InterPro"/>
</dbReference>
<dbReference type="PANTHER" id="PTHR46383:SF4">
    <property type="entry name" value="AMINOTRANSFERASE"/>
    <property type="match status" value="1"/>
</dbReference>
<evidence type="ECO:0000259" key="7">
    <source>
        <dbReference type="Pfam" id="PF00155"/>
    </source>
</evidence>
<evidence type="ECO:0000256" key="1">
    <source>
        <dbReference type="ARBA" id="ARBA00001933"/>
    </source>
</evidence>
<evidence type="ECO:0000313" key="8">
    <source>
        <dbReference type="EMBL" id="KRM14070.1"/>
    </source>
</evidence>
<evidence type="ECO:0000256" key="2">
    <source>
        <dbReference type="ARBA" id="ARBA00007441"/>
    </source>
</evidence>
<evidence type="ECO:0000256" key="6">
    <source>
        <dbReference type="RuleBase" id="RU000481"/>
    </source>
</evidence>
<dbReference type="InterPro" id="IPR015424">
    <property type="entry name" value="PyrdxlP-dep_Trfase"/>
</dbReference>
<dbReference type="RefSeq" id="WP_003711709.1">
    <property type="nucleotide sequence ID" value="NZ_AZGE01000043.1"/>
</dbReference>
<dbReference type="PROSITE" id="PS00105">
    <property type="entry name" value="AA_TRANSFER_CLASS_1"/>
    <property type="match status" value="1"/>
</dbReference>
<evidence type="ECO:0000256" key="5">
    <source>
        <dbReference type="ARBA" id="ARBA00022898"/>
    </source>
</evidence>
<evidence type="ECO:0000313" key="9">
    <source>
        <dbReference type="Proteomes" id="UP000050973"/>
    </source>
</evidence>
<organism evidence="8 9">
    <name type="scientific">Limosilactobacillus oris DSM 4864</name>
    <dbReference type="NCBI Taxonomy" id="1423779"/>
    <lineage>
        <taxon>Bacteria</taxon>
        <taxon>Bacillati</taxon>
        <taxon>Bacillota</taxon>
        <taxon>Bacilli</taxon>
        <taxon>Lactobacillales</taxon>
        <taxon>Lactobacillaceae</taxon>
        <taxon>Limosilactobacillus</taxon>
    </lineage>
</organism>
<comment type="cofactor">
    <cofactor evidence="1 6">
        <name>pyridoxal 5'-phosphate</name>
        <dbReference type="ChEBI" id="CHEBI:597326"/>
    </cofactor>
</comment>
<dbReference type="AlphaFoldDB" id="A0A0R1WGR0"/>
<protein>
    <recommendedName>
        <fullName evidence="6">Aminotransferase</fullName>
        <ecNumber evidence="6">2.6.1.-</ecNumber>
    </recommendedName>
</protein>
<dbReference type="GO" id="GO:0030170">
    <property type="term" value="F:pyridoxal phosphate binding"/>
    <property type="evidence" value="ECO:0007669"/>
    <property type="project" value="InterPro"/>
</dbReference>
<name>A0A0R1WGR0_9LACO</name>
<dbReference type="InterPro" id="IPR004839">
    <property type="entry name" value="Aminotransferase_I/II_large"/>
</dbReference>
<dbReference type="Proteomes" id="UP000050973">
    <property type="component" value="Unassembled WGS sequence"/>
</dbReference>
<keyword evidence="5" id="KW-0663">Pyridoxal phosphate</keyword>
<evidence type="ECO:0000256" key="3">
    <source>
        <dbReference type="ARBA" id="ARBA00022576"/>
    </source>
</evidence>
<comment type="similarity">
    <text evidence="2 6">Belongs to the class-I pyridoxal-phosphate-dependent aminotransferase family.</text>
</comment>
<evidence type="ECO:0000256" key="4">
    <source>
        <dbReference type="ARBA" id="ARBA00022679"/>
    </source>
</evidence>
<keyword evidence="3 6" id="KW-0032">Aminotransferase</keyword>
<dbReference type="EC" id="2.6.1.-" evidence="6"/>
<dbReference type="InterPro" id="IPR015421">
    <property type="entry name" value="PyrdxlP-dep_Trfase_major"/>
</dbReference>
<reference evidence="8 9" key="1">
    <citation type="journal article" date="2015" name="Genome Announc.">
        <title>Expanding the biotechnology potential of lactobacilli through comparative genomics of 213 strains and associated genera.</title>
        <authorList>
            <person name="Sun Z."/>
            <person name="Harris H.M."/>
            <person name="McCann A."/>
            <person name="Guo C."/>
            <person name="Argimon S."/>
            <person name="Zhang W."/>
            <person name="Yang X."/>
            <person name="Jeffery I.B."/>
            <person name="Cooney J.C."/>
            <person name="Kagawa T.F."/>
            <person name="Liu W."/>
            <person name="Song Y."/>
            <person name="Salvetti E."/>
            <person name="Wrobel A."/>
            <person name="Rasinkangas P."/>
            <person name="Parkhill J."/>
            <person name="Rea M.C."/>
            <person name="O'Sullivan O."/>
            <person name="Ritari J."/>
            <person name="Douillard F.P."/>
            <person name="Paul Ross R."/>
            <person name="Yang R."/>
            <person name="Briner A.E."/>
            <person name="Felis G.E."/>
            <person name="de Vos W.M."/>
            <person name="Barrangou R."/>
            <person name="Klaenhammer T.R."/>
            <person name="Caufield P.W."/>
            <person name="Cui Y."/>
            <person name="Zhang H."/>
            <person name="O'Toole P.W."/>
        </authorList>
    </citation>
    <scope>NUCLEOTIDE SEQUENCE [LARGE SCALE GENOMIC DNA]</scope>
    <source>
        <strain evidence="8 9">DSM 4864</strain>
    </source>
</reference>
<gene>
    <name evidence="8" type="ORF">FC49_GL001483</name>
</gene>
<dbReference type="PANTHER" id="PTHR46383">
    <property type="entry name" value="ASPARTATE AMINOTRANSFERASE"/>
    <property type="match status" value="1"/>
</dbReference>
<dbReference type="SUPFAM" id="SSF53383">
    <property type="entry name" value="PLP-dependent transferases"/>
    <property type="match status" value="1"/>
</dbReference>
<keyword evidence="4 6" id="KW-0808">Transferase</keyword>
<dbReference type="CDD" id="cd00609">
    <property type="entry name" value="AAT_like"/>
    <property type="match status" value="1"/>
</dbReference>